<dbReference type="SUPFAM" id="SSF55729">
    <property type="entry name" value="Acyl-CoA N-acyltransferases (Nat)"/>
    <property type="match status" value="1"/>
</dbReference>
<protein>
    <recommendedName>
        <fullName evidence="2">N-acetyltransferase domain-containing protein</fullName>
    </recommendedName>
</protein>
<name>A0A2H0TRN8_9BACT</name>
<feature type="coiled-coil region" evidence="1">
    <location>
        <begin position="114"/>
        <end position="144"/>
    </location>
</feature>
<feature type="domain" description="N-acetyltransferase" evidence="2">
    <location>
        <begin position="568"/>
        <end position="716"/>
    </location>
</feature>
<reference evidence="4" key="1">
    <citation type="submission" date="2017-09" db="EMBL/GenBank/DDBJ databases">
        <title>Depth-based differentiation of microbial function through sediment-hosted aquifers and enrichment of novel symbionts in the deep terrestrial subsurface.</title>
        <authorList>
            <person name="Probst A.J."/>
            <person name="Ladd B."/>
            <person name="Jarett J.K."/>
            <person name="Geller-Mcgrath D.E."/>
            <person name="Sieber C.M.K."/>
            <person name="Emerson J.B."/>
            <person name="Anantharaman K."/>
            <person name="Thomas B.C."/>
            <person name="Malmstrom R."/>
            <person name="Stieglmeier M."/>
            <person name="Klingl A."/>
            <person name="Woyke T."/>
            <person name="Ryan C.M."/>
            <person name="Banfield J.F."/>
        </authorList>
    </citation>
    <scope>NUCLEOTIDE SEQUENCE [LARGE SCALE GENOMIC DNA]</scope>
</reference>
<gene>
    <name evidence="3" type="ORF">COU35_00275</name>
</gene>
<dbReference type="CDD" id="cd04301">
    <property type="entry name" value="NAT_SF"/>
    <property type="match status" value="1"/>
</dbReference>
<dbReference type="Gene3D" id="3.40.630.30">
    <property type="match status" value="1"/>
</dbReference>
<dbReference type="AlphaFoldDB" id="A0A2H0TRN8"/>
<dbReference type="Pfam" id="PF00583">
    <property type="entry name" value="Acetyltransf_1"/>
    <property type="match status" value="1"/>
</dbReference>
<proteinExistence type="predicted"/>
<comment type="caution">
    <text evidence="3">The sequence shown here is derived from an EMBL/GenBank/DDBJ whole genome shotgun (WGS) entry which is preliminary data.</text>
</comment>
<organism evidence="3 4">
    <name type="scientific">Candidatus Magasanikbacteria bacterium CG10_big_fil_rev_8_21_14_0_10_47_10</name>
    <dbReference type="NCBI Taxonomy" id="1974652"/>
    <lineage>
        <taxon>Bacteria</taxon>
        <taxon>Candidatus Magasanikiibacteriota</taxon>
    </lineage>
</organism>
<dbReference type="InterPro" id="IPR016181">
    <property type="entry name" value="Acyl_CoA_acyltransferase"/>
</dbReference>
<evidence type="ECO:0000313" key="4">
    <source>
        <dbReference type="Proteomes" id="UP000230154"/>
    </source>
</evidence>
<dbReference type="Proteomes" id="UP000230154">
    <property type="component" value="Unassembled WGS sequence"/>
</dbReference>
<dbReference type="InterPro" id="IPR000182">
    <property type="entry name" value="GNAT_dom"/>
</dbReference>
<dbReference type="PROSITE" id="PS51186">
    <property type="entry name" value="GNAT"/>
    <property type="match status" value="1"/>
</dbReference>
<sequence>METKKHSEFLQQVEQTKIEQAPAEVISFDEWKDQLEKTNTAQDYLHALQSAPTGSEPEAVREYFFGSGGVVETIEEKKLLPIKDHSYSWGDPDADVAGYIEENGFESAVNLAMVQALEDASDVLEEKKNEYARLAKELLAQEHSFLTRSTKEGEVYWATRSEDIEVIDMGESSGWEDDESFFTEDMDATENGIRQIQGILRAIKKHSVDGLENEVLDSTMDMFPAAFTRQVSGMYSEGSSGNIADVLLKRLRDSSRSNIERDAVGRVLYLIELGKIGISENVVSYLEKKYELQQMGEEKQFDFARRITGDGKVGLFETNGALAGFFELGDLAADDERRQAQVLEVSRDLLFADPNTPDEIRQQFLADYTDFYEKVFGEVGGVRMSDLSLREQVWMYSFWRNAEPSTWDSVKELQMEYGFSGIKSFIAGEYDAKIGEKIIAFTRAQGISNEKKHEVFDRFSRLADQLDDAETLVAKYASDQQPGGAQRVTAEIAKRAARMLGAYIDAPNEQALNAKMEGMREDVVLFAAAFKALLKGKEISDLSEIAGIDFEMVGPSVLSERDKEQMRVMLKKNNQDEEGQLQPFAEEVVLPSMEKSFSDESNRYFLLRQDGNVIAYFRMQDRADDVYFGSFNVDADAIGAGLGSILMEKRFAKEAKGRKIVANVTAKNPAAGAYVNQHEFVITDFLPDVAGTGTDGFTIVRDDTKKDAYISRFENVEAMAAGRVIKEQFNLNKDREAFTRMMEQRVTSGEYVVTHYSINPKTGKGDCVFERIRAASEAGESVTAEAA</sequence>
<dbReference type="GO" id="GO:0016747">
    <property type="term" value="F:acyltransferase activity, transferring groups other than amino-acyl groups"/>
    <property type="evidence" value="ECO:0007669"/>
    <property type="project" value="InterPro"/>
</dbReference>
<accession>A0A2H0TRN8</accession>
<evidence type="ECO:0000259" key="2">
    <source>
        <dbReference type="PROSITE" id="PS51186"/>
    </source>
</evidence>
<evidence type="ECO:0000256" key="1">
    <source>
        <dbReference type="SAM" id="Coils"/>
    </source>
</evidence>
<evidence type="ECO:0000313" key="3">
    <source>
        <dbReference type="EMBL" id="PIR74809.1"/>
    </source>
</evidence>
<dbReference type="EMBL" id="PFCB01000003">
    <property type="protein sequence ID" value="PIR74809.1"/>
    <property type="molecule type" value="Genomic_DNA"/>
</dbReference>
<keyword evidence="1" id="KW-0175">Coiled coil</keyword>